<reference evidence="2" key="1">
    <citation type="journal article" date="2020" name="Nature">
        <title>Giant virus diversity and host interactions through global metagenomics.</title>
        <authorList>
            <person name="Schulz F."/>
            <person name="Roux S."/>
            <person name="Paez-Espino D."/>
            <person name="Jungbluth S."/>
            <person name="Walsh D.A."/>
            <person name="Denef V.J."/>
            <person name="McMahon K.D."/>
            <person name="Konstantinidis K.T."/>
            <person name="Eloe-Fadrosh E.A."/>
            <person name="Kyrpides N.C."/>
            <person name="Woyke T."/>
        </authorList>
    </citation>
    <scope>NUCLEOTIDE SEQUENCE</scope>
    <source>
        <strain evidence="2">GVMAG-M-3300020192-26</strain>
    </source>
</reference>
<evidence type="ECO:0000313" key="2">
    <source>
        <dbReference type="EMBL" id="QHT00449.1"/>
    </source>
</evidence>
<dbReference type="EMBL" id="MN739355">
    <property type="protein sequence ID" value="QHT00449.1"/>
    <property type="molecule type" value="Genomic_DNA"/>
</dbReference>
<accession>A0A6C0C9V8</accession>
<protein>
    <submittedName>
        <fullName evidence="2">Uncharacterized protein</fullName>
    </submittedName>
</protein>
<proteinExistence type="predicted"/>
<dbReference type="AlphaFoldDB" id="A0A6C0C9V8"/>
<sequence length="74" mass="8391">MSDATTPIISHMCEQTEATQSSDRATRMAAGQKKQEDFVQSLVDKGHKCISIGERYPIQVFWCQKDVCIKKIDK</sequence>
<name>A0A6C0C9V8_9ZZZZ</name>
<organism evidence="2">
    <name type="scientific">viral metagenome</name>
    <dbReference type="NCBI Taxonomy" id="1070528"/>
    <lineage>
        <taxon>unclassified sequences</taxon>
        <taxon>metagenomes</taxon>
        <taxon>organismal metagenomes</taxon>
    </lineage>
</organism>
<feature type="region of interest" description="Disordered" evidence="1">
    <location>
        <begin position="1"/>
        <end position="29"/>
    </location>
</feature>
<evidence type="ECO:0000256" key="1">
    <source>
        <dbReference type="SAM" id="MobiDB-lite"/>
    </source>
</evidence>